<gene>
    <name evidence="8" type="ORF">FHP25_05990</name>
</gene>
<protein>
    <submittedName>
        <fullName evidence="8">GMC family oxidoreductase</fullName>
    </submittedName>
</protein>
<dbReference type="AlphaFoldDB" id="A0A5C8PS60"/>
<dbReference type="PANTHER" id="PTHR42784">
    <property type="entry name" value="PYRANOSE 2-OXIDASE"/>
    <property type="match status" value="1"/>
</dbReference>
<dbReference type="RefSeq" id="WP_147846001.1">
    <property type="nucleotide sequence ID" value="NZ_VDUZ01000005.1"/>
</dbReference>
<dbReference type="InterPro" id="IPR000172">
    <property type="entry name" value="GMC_OxRdtase_N"/>
</dbReference>
<feature type="domain" description="Glucose-methanol-choline oxidoreductase C-terminal" evidence="7">
    <location>
        <begin position="437"/>
        <end position="552"/>
    </location>
</feature>
<evidence type="ECO:0000313" key="8">
    <source>
        <dbReference type="EMBL" id="TXL79494.1"/>
    </source>
</evidence>
<reference evidence="8 9" key="1">
    <citation type="submission" date="2019-06" db="EMBL/GenBank/DDBJ databases">
        <title>New taxonomy in bacterial strain CC-CFT640, isolated from vineyard.</title>
        <authorList>
            <person name="Lin S.-Y."/>
            <person name="Tsai C.-F."/>
            <person name="Young C.-C."/>
        </authorList>
    </citation>
    <scope>NUCLEOTIDE SEQUENCE [LARGE SCALE GENOMIC DNA]</scope>
    <source>
        <strain evidence="8 9">CC-CFT640</strain>
    </source>
</reference>
<dbReference type="GO" id="GO:0016614">
    <property type="term" value="F:oxidoreductase activity, acting on CH-OH group of donors"/>
    <property type="evidence" value="ECO:0007669"/>
    <property type="project" value="InterPro"/>
</dbReference>
<dbReference type="InterPro" id="IPR007867">
    <property type="entry name" value="GMC_OxRtase_C"/>
</dbReference>
<comment type="caution">
    <text evidence="8">The sequence shown here is derived from an EMBL/GenBank/DDBJ whole genome shotgun (WGS) entry which is preliminary data.</text>
</comment>
<evidence type="ECO:0000313" key="9">
    <source>
        <dbReference type="Proteomes" id="UP000321638"/>
    </source>
</evidence>
<dbReference type="EMBL" id="VDUZ01000005">
    <property type="protein sequence ID" value="TXL79494.1"/>
    <property type="molecule type" value="Genomic_DNA"/>
</dbReference>
<evidence type="ECO:0000259" key="6">
    <source>
        <dbReference type="Pfam" id="PF00732"/>
    </source>
</evidence>
<organism evidence="8 9">
    <name type="scientific">Vineibacter terrae</name>
    <dbReference type="NCBI Taxonomy" id="2586908"/>
    <lineage>
        <taxon>Bacteria</taxon>
        <taxon>Pseudomonadati</taxon>
        <taxon>Pseudomonadota</taxon>
        <taxon>Alphaproteobacteria</taxon>
        <taxon>Hyphomicrobiales</taxon>
        <taxon>Vineibacter</taxon>
    </lineage>
</organism>
<evidence type="ECO:0000256" key="4">
    <source>
        <dbReference type="ARBA" id="ARBA00022827"/>
    </source>
</evidence>
<keyword evidence="5" id="KW-0560">Oxidoreductase</keyword>
<accession>A0A5C8PS60</accession>
<evidence type="ECO:0000256" key="2">
    <source>
        <dbReference type="ARBA" id="ARBA00010790"/>
    </source>
</evidence>
<comment type="similarity">
    <text evidence="2">Belongs to the GMC oxidoreductase family.</text>
</comment>
<proteinExistence type="inferred from homology"/>
<keyword evidence="3" id="KW-0285">Flavoprotein</keyword>
<dbReference type="InterPro" id="IPR036188">
    <property type="entry name" value="FAD/NAD-bd_sf"/>
</dbReference>
<dbReference type="Proteomes" id="UP000321638">
    <property type="component" value="Unassembled WGS sequence"/>
</dbReference>
<dbReference type="SUPFAM" id="SSF51905">
    <property type="entry name" value="FAD/NAD(P)-binding domain"/>
    <property type="match status" value="1"/>
</dbReference>
<evidence type="ECO:0000256" key="5">
    <source>
        <dbReference type="ARBA" id="ARBA00023002"/>
    </source>
</evidence>
<dbReference type="Gene3D" id="3.50.50.60">
    <property type="entry name" value="FAD/NAD(P)-binding domain"/>
    <property type="match status" value="2"/>
</dbReference>
<dbReference type="Pfam" id="PF13450">
    <property type="entry name" value="NAD_binding_8"/>
    <property type="match status" value="1"/>
</dbReference>
<feature type="domain" description="Glucose-methanol-choline oxidoreductase N-terminal" evidence="6">
    <location>
        <begin position="233"/>
        <end position="340"/>
    </location>
</feature>
<comment type="cofactor">
    <cofactor evidence="1">
        <name>FAD</name>
        <dbReference type="ChEBI" id="CHEBI:57692"/>
    </cofactor>
</comment>
<sequence length="565" mass="62900">MTNQHDIIIVGSGVAGALCAWKLSQYGRYRILILEAGDNGVTHGQRIEFHHTMDVQGNRGDMYAPYMDLESRIFAPVAEKAQRELVDQRNDPKNYYDYTNATKDPFKAGYNRMVGGSTWSWRGNTPRFIPSDFKLKSNFGVGRDWPIDYHELEPWYCQAEDELGVSGNHEEWDGLHGGYRSRPFPMRGIPLGYADQQVKQRIEGKIARGMKIRVVTTPQARNSIDYDGRPACEGHSNCIPLCPIQAKYDATVHLRRVLKDPRVELRKAAVVTRLETGGDGRVSEVYYKNWRSDDPQKEHSVSADMVVLAAHAIETPKILLMSNDLANKSGQVGRNLMDHVQFEVIASFPVPLYPFRGPQSIASIEEFRDGAFRDTRSAFRMTIGNDGWGRTGSPATVIDKLLRSGNYGSALPPAIGDQIPKMLRLSFSTEMLAERGNRVELSTNKDVLGIPRPLFTFDVGDYTRLALREGFETAKELFGMMGATVVGEQTMPEGKWNTAAHIMGTCIMGDDPTNSVVDRWGRAHDVPNLWVVGSSVFPTSATANPTLTLAALSLRTAAAISRQMP</sequence>
<dbReference type="Pfam" id="PF00732">
    <property type="entry name" value="GMC_oxred_N"/>
    <property type="match status" value="1"/>
</dbReference>
<dbReference type="OrthoDB" id="9798604at2"/>
<dbReference type="GO" id="GO:0050660">
    <property type="term" value="F:flavin adenine dinucleotide binding"/>
    <property type="evidence" value="ECO:0007669"/>
    <property type="project" value="InterPro"/>
</dbReference>
<name>A0A5C8PS60_9HYPH</name>
<evidence type="ECO:0000259" key="7">
    <source>
        <dbReference type="Pfam" id="PF05199"/>
    </source>
</evidence>
<evidence type="ECO:0000256" key="3">
    <source>
        <dbReference type="ARBA" id="ARBA00022630"/>
    </source>
</evidence>
<evidence type="ECO:0000256" key="1">
    <source>
        <dbReference type="ARBA" id="ARBA00001974"/>
    </source>
</evidence>
<dbReference type="PANTHER" id="PTHR42784:SF1">
    <property type="entry name" value="PYRANOSE 2-OXIDASE"/>
    <property type="match status" value="1"/>
</dbReference>
<keyword evidence="4" id="KW-0274">FAD</keyword>
<dbReference type="Pfam" id="PF05199">
    <property type="entry name" value="GMC_oxred_C"/>
    <property type="match status" value="1"/>
</dbReference>
<keyword evidence="9" id="KW-1185">Reference proteome</keyword>
<dbReference type="InterPro" id="IPR051473">
    <property type="entry name" value="P2Ox-like"/>
</dbReference>